<feature type="compositionally biased region" description="Low complexity" evidence="1">
    <location>
        <begin position="10"/>
        <end position="30"/>
    </location>
</feature>
<reference evidence="2 3" key="1">
    <citation type="journal article" date="2019" name="Int. J. Syst. Evol. Microbiol.">
        <title>The Global Catalogue of Microorganisms (GCM) 10K type strain sequencing project: providing services to taxonomists for standard genome sequencing and annotation.</title>
        <authorList>
            <consortium name="The Broad Institute Genomics Platform"/>
            <consortium name="The Broad Institute Genome Sequencing Center for Infectious Disease"/>
            <person name="Wu L."/>
            <person name="Ma J."/>
        </authorList>
    </citation>
    <scope>NUCLEOTIDE SEQUENCE [LARGE SCALE GENOMIC DNA]</scope>
    <source>
        <strain evidence="2 3">JCM 4565</strain>
    </source>
</reference>
<comment type="caution">
    <text evidence="2">The sequence shown here is derived from an EMBL/GenBank/DDBJ whole genome shotgun (WGS) entry which is preliminary data.</text>
</comment>
<organism evidence="2 3">
    <name type="scientific">Streptomyces blastmyceticus</name>
    <dbReference type="NCBI Taxonomy" id="68180"/>
    <lineage>
        <taxon>Bacteria</taxon>
        <taxon>Bacillati</taxon>
        <taxon>Actinomycetota</taxon>
        <taxon>Actinomycetes</taxon>
        <taxon>Kitasatosporales</taxon>
        <taxon>Streptomycetaceae</taxon>
        <taxon>Streptomyces</taxon>
    </lineage>
</organism>
<name>A0ABN0Y2R8_9ACTN</name>
<gene>
    <name evidence="2" type="ORF">GCM10010319_68890</name>
</gene>
<dbReference type="EMBL" id="BAAABW010000042">
    <property type="protein sequence ID" value="GAA0380668.1"/>
    <property type="molecule type" value="Genomic_DNA"/>
</dbReference>
<keyword evidence="3" id="KW-1185">Reference proteome</keyword>
<proteinExistence type="predicted"/>
<sequence>MAVPTRIPCTAVSVPPAPAGATGTGARTPGGPVGAAGTGSAGGPVRTAPARDLPPAVGNTPVACAVPAGFIWD</sequence>
<feature type="compositionally biased region" description="Gly residues" evidence="1">
    <location>
        <begin position="31"/>
        <end position="42"/>
    </location>
</feature>
<evidence type="ECO:0000313" key="3">
    <source>
        <dbReference type="Proteomes" id="UP001500063"/>
    </source>
</evidence>
<feature type="region of interest" description="Disordered" evidence="1">
    <location>
        <begin position="1"/>
        <end position="55"/>
    </location>
</feature>
<accession>A0ABN0Y2R8</accession>
<dbReference type="Proteomes" id="UP001500063">
    <property type="component" value="Unassembled WGS sequence"/>
</dbReference>
<dbReference type="RefSeq" id="WP_344124286.1">
    <property type="nucleotide sequence ID" value="NZ_BAAABW010000042.1"/>
</dbReference>
<protein>
    <submittedName>
        <fullName evidence="2">Uncharacterized protein</fullName>
    </submittedName>
</protein>
<evidence type="ECO:0000313" key="2">
    <source>
        <dbReference type="EMBL" id="GAA0380668.1"/>
    </source>
</evidence>
<evidence type="ECO:0000256" key="1">
    <source>
        <dbReference type="SAM" id="MobiDB-lite"/>
    </source>
</evidence>